<dbReference type="Gene3D" id="3.30.9.10">
    <property type="entry name" value="D-Amino Acid Oxidase, subunit A, domain 2"/>
    <property type="match status" value="1"/>
</dbReference>
<sequence length="440" mass="48473">MTRAAAPTPAQEHTPSWYAATRVHQRTWPRLEGQIQCQIAIIGGGFTGINTAIELAQEGYQVTLLEAHRLGWGASGRNGGELIRGIGHHLDQFQPSLGDEGVKRLKQLGLEAVDLVKKRIQAHQIPCDLHLGYADLATCSRHIEDLETEQQEMADLGYPHAMRLVRGAEVREQVVDSAFYPAALIDEGSGHLHPLNLLLGEADLAEQLGVTLFEQSQVLRIEKGDKPKLFTAQGQLECDLLVIAANGYLDAELEPWLGSRILPAGSYLIASSPLPEALCQQLMPGRKAVADMRTALDYYRISADHRLIFGGLCTYSGRDPKDIAAALRPHIRQVFPQLQDLTIEYQWGGMLGIGANRLPQIGRLPDAPNIYYAQAYAGHGLNATHLAARTLAQAIRGDETDFALFAKIEHLRFPGGRYLRAPLLAGGMLWYQLIDRLRSL</sequence>
<dbReference type="PANTHER" id="PTHR13847:SF281">
    <property type="entry name" value="FAD DEPENDENT OXIDOREDUCTASE DOMAIN-CONTAINING PROTEIN"/>
    <property type="match status" value="1"/>
</dbReference>
<dbReference type="InterPro" id="IPR036188">
    <property type="entry name" value="FAD/NAD-bd_sf"/>
</dbReference>
<reference evidence="3 4" key="1">
    <citation type="submission" date="2019-03" db="EMBL/GenBank/DDBJ databases">
        <title>Nitrincola sp. nov. isolated from an Indian soda lake.</title>
        <authorList>
            <person name="Joshi A."/>
            <person name="Thite S.V."/>
            <person name="Joseph N."/>
            <person name="Dhotre D."/>
            <person name="Moorthy M."/>
            <person name="Shouche Y.S."/>
        </authorList>
    </citation>
    <scope>NUCLEOTIDE SEQUENCE [LARGE SCALE GENOMIC DNA]</scope>
    <source>
        <strain evidence="3 4">MEB193</strain>
    </source>
</reference>
<dbReference type="InterPro" id="IPR006076">
    <property type="entry name" value="FAD-dep_OxRdtase"/>
</dbReference>
<name>A0A5A9W074_9GAMM</name>
<dbReference type="GO" id="GO:0005737">
    <property type="term" value="C:cytoplasm"/>
    <property type="evidence" value="ECO:0007669"/>
    <property type="project" value="TreeGrafter"/>
</dbReference>
<dbReference type="RefSeq" id="WP_149391810.1">
    <property type="nucleotide sequence ID" value="NZ_SMRS01000011.1"/>
</dbReference>
<keyword evidence="4" id="KW-1185">Reference proteome</keyword>
<evidence type="ECO:0000313" key="4">
    <source>
        <dbReference type="Proteomes" id="UP000325302"/>
    </source>
</evidence>
<dbReference type="GO" id="GO:0016491">
    <property type="term" value="F:oxidoreductase activity"/>
    <property type="evidence" value="ECO:0007669"/>
    <property type="project" value="UniProtKB-KW"/>
</dbReference>
<dbReference type="OrthoDB" id="311718at2"/>
<protein>
    <submittedName>
        <fullName evidence="3">FAD-binding oxidoreductase</fullName>
    </submittedName>
</protein>
<dbReference type="EMBL" id="SMRS01000011">
    <property type="protein sequence ID" value="KAA0873619.1"/>
    <property type="molecule type" value="Genomic_DNA"/>
</dbReference>
<dbReference type="SUPFAM" id="SSF51905">
    <property type="entry name" value="FAD/NAD(P)-binding domain"/>
    <property type="match status" value="1"/>
</dbReference>
<accession>A0A5A9W074</accession>
<gene>
    <name evidence="3" type="ORF">E1H14_12455</name>
</gene>
<organism evidence="3 4">
    <name type="scientific">Nitrincola tapanii</name>
    <dbReference type="NCBI Taxonomy" id="1708751"/>
    <lineage>
        <taxon>Bacteria</taxon>
        <taxon>Pseudomonadati</taxon>
        <taxon>Pseudomonadota</taxon>
        <taxon>Gammaproteobacteria</taxon>
        <taxon>Oceanospirillales</taxon>
        <taxon>Oceanospirillaceae</taxon>
        <taxon>Nitrincola</taxon>
    </lineage>
</organism>
<dbReference type="Pfam" id="PF01266">
    <property type="entry name" value="DAO"/>
    <property type="match status" value="1"/>
</dbReference>
<keyword evidence="1" id="KW-0560">Oxidoreductase</keyword>
<dbReference type="Proteomes" id="UP000325302">
    <property type="component" value="Unassembled WGS sequence"/>
</dbReference>
<evidence type="ECO:0000313" key="3">
    <source>
        <dbReference type="EMBL" id="KAA0873619.1"/>
    </source>
</evidence>
<evidence type="ECO:0000256" key="1">
    <source>
        <dbReference type="ARBA" id="ARBA00023002"/>
    </source>
</evidence>
<evidence type="ECO:0000259" key="2">
    <source>
        <dbReference type="Pfam" id="PF01266"/>
    </source>
</evidence>
<dbReference type="Gene3D" id="3.50.50.60">
    <property type="entry name" value="FAD/NAD(P)-binding domain"/>
    <property type="match status" value="1"/>
</dbReference>
<dbReference type="AlphaFoldDB" id="A0A5A9W074"/>
<dbReference type="PANTHER" id="PTHR13847">
    <property type="entry name" value="SARCOSINE DEHYDROGENASE-RELATED"/>
    <property type="match status" value="1"/>
</dbReference>
<proteinExistence type="predicted"/>
<comment type="caution">
    <text evidence="3">The sequence shown here is derived from an EMBL/GenBank/DDBJ whole genome shotgun (WGS) entry which is preliminary data.</text>
</comment>
<feature type="domain" description="FAD dependent oxidoreductase" evidence="2">
    <location>
        <begin position="39"/>
        <end position="393"/>
    </location>
</feature>